<reference evidence="2 3" key="1">
    <citation type="journal article" date="2019" name="Int. J. Syst. Evol. Microbiol.">
        <title>The Global Catalogue of Microorganisms (GCM) 10K type strain sequencing project: providing services to taxonomists for standard genome sequencing and annotation.</title>
        <authorList>
            <consortium name="The Broad Institute Genomics Platform"/>
            <consortium name="The Broad Institute Genome Sequencing Center for Infectious Disease"/>
            <person name="Wu L."/>
            <person name="Ma J."/>
        </authorList>
    </citation>
    <scope>NUCLEOTIDE SEQUENCE [LARGE SCALE GENOMIC DNA]</scope>
    <source>
        <strain evidence="2 3">CGMCC 1.12543</strain>
    </source>
</reference>
<evidence type="ECO:0000313" key="3">
    <source>
        <dbReference type="Proteomes" id="UP001596099"/>
    </source>
</evidence>
<keyword evidence="3" id="KW-1185">Reference proteome</keyword>
<keyword evidence="1" id="KW-1133">Transmembrane helix</keyword>
<comment type="caution">
    <text evidence="2">The sequence shown here is derived from an EMBL/GenBank/DDBJ whole genome shotgun (WGS) entry which is preliminary data.</text>
</comment>
<proteinExistence type="predicted"/>
<feature type="transmembrane region" description="Helical" evidence="1">
    <location>
        <begin position="7"/>
        <end position="28"/>
    </location>
</feature>
<dbReference type="RefSeq" id="WP_247416826.1">
    <property type="nucleotide sequence ID" value="NZ_JALLGW010000001.1"/>
</dbReference>
<evidence type="ECO:0000313" key="2">
    <source>
        <dbReference type="EMBL" id="MFC5972890.1"/>
    </source>
</evidence>
<gene>
    <name evidence="2" type="ORF">ACFPYI_16260</name>
</gene>
<feature type="transmembrane region" description="Helical" evidence="1">
    <location>
        <begin position="34"/>
        <end position="50"/>
    </location>
</feature>
<evidence type="ECO:0000256" key="1">
    <source>
        <dbReference type="SAM" id="Phobius"/>
    </source>
</evidence>
<dbReference type="EMBL" id="JBHSQH010000001">
    <property type="protein sequence ID" value="MFC5972890.1"/>
    <property type="molecule type" value="Genomic_DNA"/>
</dbReference>
<dbReference type="Proteomes" id="UP001596099">
    <property type="component" value="Unassembled WGS sequence"/>
</dbReference>
<dbReference type="AlphaFoldDB" id="A0ABD5RQN7"/>
<sequence>MNTLVSTLVAAAVVLELVGLVGVAVGVWSIESTVVLWLLAFGLLVVARGCERFEIPTGSSVDATR</sequence>
<keyword evidence="1" id="KW-0472">Membrane</keyword>
<keyword evidence="1" id="KW-0812">Transmembrane</keyword>
<organism evidence="2 3">
    <name type="scientific">Halomarina salina</name>
    <dbReference type="NCBI Taxonomy" id="1872699"/>
    <lineage>
        <taxon>Archaea</taxon>
        <taxon>Methanobacteriati</taxon>
        <taxon>Methanobacteriota</taxon>
        <taxon>Stenosarchaea group</taxon>
        <taxon>Halobacteria</taxon>
        <taxon>Halobacteriales</taxon>
        <taxon>Natronomonadaceae</taxon>
        <taxon>Halomarina</taxon>
    </lineage>
</organism>
<protein>
    <submittedName>
        <fullName evidence="2">Uncharacterized protein</fullName>
    </submittedName>
</protein>
<name>A0ABD5RQN7_9EURY</name>
<accession>A0ABD5RQN7</accession>